<keyword evidence="6" id="KW-0418">Kinase</keyword>
<reference evidence="17 18" key="1">
    <citation type="submission" date="2020-11" db="EMBL/GenBank/DDBJ databases">
        <authorList>
            <person name="Wallbank WR R."/>
            <person name="Pardo Diaz C."/>
            <person name="Kozak K."/>
            <person name="Martin S."/>
            <person name="Jiggins C."/>
            <person name="Moest M."/>
            <person name="Warren A I."/>
            <person name="Generalovic N T."/>
            <person name="Byers J.R.P. K."/>
            <person name="Montejo-Kovacevich G."/>
            <person name="Yen C E."/>
        </authorList>
    </citation>
    <scope>NUCLEOTIDE SEQUENCE [LARGE SCALE GENOMIC DNA]</scope>
</reference>
<keyword evidence="7" id="KW-0067">ATP-binding</keyword>
<dbReference type="InterPro" id="IPR001245">
    <property type="entry name" value="Ser-Thr/Tyr_kinase_cat_dom"/>
</dbReference>
<dbReference type="InterPro" id="IPR051681">
    <property type="entry name" value="Ser/Thr_Kinases-Pseudokinases"/>
</dbReference>
<feature type="compositionally biased region" description="Basic residues" evidence="15">
    <location>
        <begin position="532"/>
        <end position="541"/>
    </location>
</feature>
<dbReference type="FunFam" id="1.10.510.10:FF:000087">
    <property type="entry name" value="Mitogen-activated protein kinase kinase kinase 12"/>
    <property type="match status" value="1"/>
</dbReference>
<feature type="compositionally biased region" description="Acidic residues" evidence="15">
    <location>
        <begin position="875"/>
        <end position="888"/>
    </location>
</feature>
<evidence type="ECO:0000256" key="1">
    <source>
        <dbReference type="ARBA" id="ARBA00006529"/>
    </source>
</evidence>
<dbReference type="PRINTS" id="PR00109">
    <property type="entry name" value="TYRKINASE"/>
</dbReference>
<evidence type="ECO:0000256" key="10">
    <source>
        <dbReference type="ARBA" id="ARBA00074193"/>
    </source>
</evidence>
<evidence type="ECO:0000259" key="16">
    <source>
        <dbReference type="PROSITE" id="PS50011"/>
    </source>
</evidence>
<dbReference type="Pfam" id="PF07714">
    <property type="entry name" value="PK_Tyr_Ser-Thr"/>
    <property type="match status" value="1"/>
</dbReference>
<keyword evidence="18" id="KW-1185">Reference proteome</keyword>
<dbReference type="Gene3D" id="3.30.200.20">
    <property type="entry name" value="Phosphorylase Kinase, domain 1"/>
    <property type="match status" value="1"/>
</dbReference>
<feature type="region of interest" description="Disordered" evidence="15">
    <location>
        <begin position="632"/>
        <end position="678"/>
    </location>
</feature>
<feature type="region of interest" description="Disordered" evidence="15">
    <location>
        <begin position="839"/>
        <end position="913"/>
    </location>
</feature>
<comment type="similarity">
    <text evidence="1">Belongs to the protein kinase superfamily. STE Ser/Thr protein kinase family. MAP kinase kinase kinase subfamily.</text>
</comment>
<feature type="region of interest" description="Disordered" evidence="15">
    <location>
        <begin position="43"/>
        <end position="71"/>
    </location>
</feature>
<dbReference type="InterPro" id="IPR011009">
    <property type="entry name" value="Kinase-like_dom_sf"/>
</dbReference>
<keyword evidence="5" id="KW-0547">Nucleotide-binding</keyword>
<feature type="compositionally biased region" description="Polar residues" evidence="15">
    <location>
        <begin position="893"/>
        <end position="905"/>
    </location>
</feature>
<keyword evidence="4" id="KW-0808">Transferase</keyword>
<evidence type="ECO:0000256" key="5">
    <source>
        <dbReference type="ARBA" id="ARBA00022741"/>
    </source>
</evidence>
<accession>A0A7R8UGW1</accession>
<evidence type="ECO:0000256" key="9">
    <source>
        <dbReference type="ARBA" id="ARBA00048329"/>
    </source>
</evidence>
<organism evidence="17 18">
    <name type="scientific">Hermetia illucens</name>
    <name type="common">Black soldier fly</name>
    <dbReference type="NCBI Taxonomy" id="343691"/>
    <lineage>
        <taxon>Eukaryota</taxon>
        <taxon>Metazoa</taxon>
        <taxon>Ecdysozoa</taxon>
        <taxon>Arthropoda</taxon>
        <taxon>Hexapoda</taxon>
        <taxon>Insecta</taxon>
        <taxon>Pterygota</taxon>
        <taxon>Neoptera</taxon>
        <taxon>Endopterygota</taxon>
        <taxon>Diptera</taxon>
        <taxon>Brachycera</taxon>
        <taxon>Stratiomyomorpha</taxon>
        <taxon>Stratiomyidae</taxon>
        <taxon>Hermetiinae</taxon>
        <taxon>Hermetia</taxon>
    </lineage>
</organism>
<dbReference type="EMBL" id="LR899010">
    <property type="protein sequence ID" value="CAD7080645.1"/>
    <property type="molecule type" value="Genomic_DNA"/>
</dbReference>
<sequence>MVFYISFWTRNVEPPDKVDTDKNMVCIQDELNQMGLGQTDLPFPNSDHHHHHQITDSSTENTCQNGWPPNPGNFVHPDKPIGWMHGLLGCMKPVLSFIGKAGVIDIKHKQTEDWEIPYESITKMEYIGSGAQGTVFSGELNNEIVAVKKVRDFKDTDIKHLRKLDHENIIKFKGVCTQAPVFCIIMEFCPYGPLQNILKEEEVVLPSRLVSWAKQIALGMQYLHSHKIIHRDLKSPNILIGAHEVVKISDFGTSREWNEISTKMSFAGTVSWMAPEVIRHEPCSEKVDIWSYGVVLWEMLTCEIPYKDVQSSAVIWGVGNNSLQLPIPSTCPAGFKLLVQLCWSIKPRNRPSFSIILNHLEIAGPELLKQSEKEFFETQRSWKQEIRSHMKQITQNGTSIHKYEQDLIKRRQAEWQHAQDIRIVYEQKLDKTNKLYRELTECKAQLEEKEKEIAEREKKLPGYKPNRRFGTTLKNIKYYRRRLNNSSTIVLPDYQSSTPSPESTPESPVKATLYAQLDGSSQPKSVVVVPQKPKKHRHRRVGSGSFASPKSSPNRERRYQSEPENRKVKLVDNETQTDAMDISETDASPSPFCASRELSFSLKAAAAAVAATTTAPTESRVPNYGETVKQIAEPQRPSDLNVRQQSPSSPNGNSNEMSTSDITYQDACSSSPDQFLDDAMNSNERLDFRDCSDDDNLERLGRKVSELITKQSTTLVGENGNDTEVVVSDVIFSPSGKRRVGANENIIVRHAVIRTSGGHAKGRRADLGGDISNESQEDRCDDSWSDEEGEDTDYNYSLRRKSIGRLPIGRGMRSRRLYKGPVSSPIANNPRRSVIISDEENTSECSHSPSSQHSTLESNPDMQKVLKKMKKMTDSDEQEEVSESESDDPSQSTIATQMQCQNNEILVTAGNRV</sequence>
<evidence type="ECO:0000256" key="12">
    <source>
        <dbReference type="ARBA" id="ARBA00080806"/>
    </source>
</evidence>
<dbReference type="SUPFAM" id="SSF56112">
    <property type="entry name" value="Protein kinase-like (PK-like)"/>
    <property type="match status" value="1"/>
</dbReference>
<dbReference type="PANTHER" id="PTHR44329:SF304">
    <property type="entry name" value="MITOGEN-ACTIVATED PROTEIN KINASE KINASE KINASE 13-LIKE ISOFORM X1"/>
    <property type="match status" value="1"/>
</dbReference>
<dbReference type="GO" id="GO:0005524">
    <property type="term" value="F:ATP binding"/>
    <property type="evidence" value="ECO:0007669"/>
    <property type="project" value="UniProtKB-KW"/>
</dbReference>
<feature type="compositionally biased region" description="Basic and acidic residues" evidence="15">
    <location>
        <begin position="553"/>
        <end position="572"/>
    </location>
</feature>
<dbReference type="AlphaFoldDB" id="A0A7R8UGW1"/>
<proteinExistence type="inferred from homology"/>
<feature type="compositionally biased region" description="Polar residues" evidence="15">
    <location>
        <begin position="656"/>
        <end position="673"/>
    </location>
</feature>
<dbReference type="PROSITE" id="PS50011">
    <property type="entry name" value="PROTEIN_KINASE_DOM"/>
    <property type="match status" value="1"/>
</dbReference>
<name>A0A7R8UGW1_HERIL</name>
<keyword evidence="14" id="KW-0175">Coiled coil</keyword>
<keyword evidence="3" id="KW-0723">Serine/threonine-protein kinase</keyword>
<feature type="coiled-coil region" evidence="14">
    <location>
        <begin position="429"/>
        <end position="459"/>
    </location>
</feature>
<dbReference type="GO" id="GO:0004709">
    <property type="term" value="F:MAP kinase kinase kinase activity"/>
    <property type="evidence" value="ECO:0007669"/>
    <property type="project" value="UniProtKB-EC"/>
</dbReference>
<dbReference type="PANTHER" id="PTHR44329">
    <property type="entry name" value="SERINE/THREONINE-PROTEIN KINASE TNNI3K-RELATED"/>
    <property type="match status" value="1"/>
</dbReference>
<feature type="region of interest" description="Disordered" evidence="15">
    <location>
        <begin position="520"/>
        <end position="590"/>
    </location>
</feature>
<dbReference type="Proteomes" id="UP000594454">
    <property type="component" value="Chromosome 2"/>
</dbReference>
<dbReference type="InterPro" id="IPR000719">
    <property type="entry name" value="Prot_kinase_dom"/>
</dbReference>
<dbReference type="SMART" id="SM00220">
    <property type="entry name" value="S_TKc"/>
    <property type="match status" value="1"/>
</dbReference>
<gene>
    <name evidence="17" type="ORF">HERILL_LOCUS3790</name>
</gene>
<dbReference type="Gene3D" id="1.10.510.10">
    <property type="entry name" value="Transferase(Phosphotransferase) domain 1"/>
    <property type="match status" value="1"/>
</dbReference>
<evidence type="ECO:0000256" key="15">
    <source>
        <dbReference type="SAM" id="MobiDB-lite"/>
    </source>
</evidence>
<feature type="compositionally biased region" description="Low complexity" evidence="15">
    <location>
        <begin position="520"/>
        <end position="531"/>
    </location>
</feature>
<evidence type="ECO:0000256" key="7">
    <source>
        <dbReference type="ARBA" id="ARBA00022840"/>
    </source>
</evidence>
<evidence type="ECO:0000256" key="13">
    <source>
        <dbReference type="PIRSR" id="PIRSR038165-50"/>
    </source>
</evidence>
<evidence type="ECO:0000256" key="4">
    <source>
        <dbReference type="ARBA" id="ARBA00022679"/>
    </source>
</evidence>
<evidence type="ECO:0000313" key="18">
    <source>
        <dbReference type="Proteomes" id="UP000594454"/>
    </source>
</evidence>
<dbReference type="InterPro" id="IPR008271">
    <property type="entry name" value="Ser/Thr_kinase_AS"/>
</dbReference>
<feature type="compositionally biased region" description="Low complexity" evidence="15">
    <location>
        <begin position="843"/>
        <end position="858"/>
    </location>
</feature>
<dbReference type="InParanoid" id="A0A7R8UGW1"/>
<dbReference type="FunCoup" id="A0A7R8UGW1">
    <property type="interactions" value="385"/>
</dbReference>
<comment type="catalytic activity">
    <reaction evidence="8">
        <text>L-threonyl-[protein] + ATP = O-phospho-L-threonyl-[protein] + ADP + H(+)</text>
        <dbReference type="Rhea" id="RHEA:46608"/>
        <dbReference type="Rhea" id="RHEA-COMP:11060"/>
        <dbReference type="Rhea" id="RHEA-COMP:11605"/>
        <dbReference type="ChEBI" id="CHEBI:15378"/>
        <dbReference type="ChEBI" id="CHEBI:30013"/>
        <dbReference type="ChEBI" id="CHEBI:30616"/>
        <dbReference type="ChEBI" id="CHEBI:61977"/>
        <dbReference type="ChEBI" id="CHEBI:456216"/>
        <dbReference type="EC" id="2.7.11.25"/>
    </reaction>
</comment>
<evidence type="ECO:0000256" key="6">
    <source>
        <dbReference type="ARBA" id="ARBA00022777"/>
    </source>
</evidence>
<evidence type="ECO:0000256" key="3">
    <source>
        <dbReference type="ARBA" id="ARBA00022527"/>
    </source>
</evidence>
<dbReference type="EC" id="2.7.11.25" evidence="2"/>
<dbReference type="OrthoDB" id="339325at2759"/>
<feature type="compositionally biased region" description="Low complexity" evidence="15">
    <location>
        <begin position="646"/>
        <end position="655"/>
    </location>
</feature>
<protein>
    <recommendedName>
        <fullName evidence="10">Mitogen-activated protein kinase kinase kinase dlk-1</fullName>
        <ecNumber evidence="2">2.7.11.25</ecNumber>
    </recommendedName>
    <alternativeName>
        <fullName evidence="12">DAP kinase-like kinase</fullName>
    </alternativeName>
    <alternativeName>
        <fullName evidence="11">Death-associated protein kinase-like kinase</fullName>
    </alternativeName>
</protein>
<evidence type="ECO:0000256" key="8">
    <source>
        <dbReference type="ARBA" id="ARBA00047559"/>
    </source>
</evidence>
<feature type="region of interest" description="Disordered" evidence="15">
    <location>
        <begin position="757"/>
        <end position="791"/>
    </location>
</feature>
<feature type="active site" description="Proton acceptor" evidence="13">
    <location>
        <position position="232"/>
    </location>
</feature>
<evidence type="ECO:0000256" key="11">
    <source>
        <dbReference type="ARBA" id="ARBA00077446"/>
    </source>
</evidence>
<evidence type="ECO:0000256" key="2">
    <source>
        <dbReference type="ARBA" id="ARBA00012406"/>
    </source>
</evidence>
<dbReference type="GO" id="GO:0005737">
    <property type="term" value="C:cytoplasm"/>
    <property type="evidence" value="ECO:0007669"/>
    <property type="project" value="UniProtKB-SubCell"/>
</dbReference>
<feature type="compositionally biased region" description="Polar residues" evidence="15">
    <location>
        <begin position="55"/>
        <end position="67"/>
    </location>
</feature>
<dbReference type="GO" id="GO:0006950">
    <property type="term" value="P:response to stress"/>
    <property type="evidence" value="ECO:0007669"/>
    <property type="project" value="UniProtKB-ARBA"/>
</dbReference>
<dbReference type="PROSITE" id="PS00108">
    <property type="entry name" value="PROTEIN_KINASE_ST"/>
    <property type="match status" value="1"/>
</dbReference>
<feature type="domain" description="Protein kinase" evidence="16">
    <location>
        <begin position="121"/>
        <end position="362"/>
    </location>
</feature>
<evidence type="ECO:0000256" key="14">
    <source>
        <dbReference type="SAM" id="Coils"/>
    </source>
</evidence>
<evidence type="ECO:0000313" key="17">
    <source>
        <dbReference type="EMBL" id="CAD7080645.1"/>
    </source>
</evidence>
<comment type="catalytic activity">
    <reaction evidence="9">
        <text>L-seryl-[protein] + ATP = O-phospho-L-seryl-[protein] + ADP + H(+)</text>
        <dbReference type="Rhea" id="RHEA:17989"/>
        <dbReference type="Rhea" id="RHEA-COMP:9863"/>
        <dbReference type="Rhea" id="RHEA-COMP:11604"/>
        <dbReference type="ChEBI" id="CHEBI:15378"/>
        <dbReference type="ChEBI" id="CHEBI:29999"/>
        <dbReference type="ChEBI" id="CHEBI:30616"/>
        <dbReference type="ChEBI" id="CHEBI:83421"/>
        <dbReference type="ChEBI" id="CHEBI:456216"/>
        <dbReference type="EC" id="2.7.11.25"/>
    </reaction>
</comment>